<feature type="region of interest" description="Disordered" evidence="1">
    <location>
        <begin position="1"/>
        <end position="99"/>
    </location>
</feature>
<reference evidence="3 4" key="1">
    <citation type="submission" date="2019-11" db="EMBL/GenBank/DDBJ databases">
        <authorList>
            <person name="Criscuolo A."/>
        </authorList>
    </citation>
    <scope>NUCLEOTIDE SEQUENCE [LARGE SCALE GENOMIC DNA]</scope>
    <source>
        <strain evidence="3">CIP111667</strain>
    </source>
</reference>
<dbReference type="AlphaFoldDB" id="A0A7M4DKD5"/>
<proteinExistence type="predicted"/>
<name>A0A7M4DKD5_9MICO</name>
<evidence type="ECO:0000256" key="1">
    <source>
        <dbReference type="SAM" id="MobiDB-lite"/>
    </source>
</evidence>
<keyword evidence="2" id="KW-0812">Transmembrane</keyword>
<evidence type="ECO:0000313" key="4">
    <source>
        <dbReference type="Proteomes" id="UP000419743"/>
    </source>
</evidence>
<accession>A0A7M4DKD5</accession>
<comment type="caution">
    <text evidence="3">The sequence shown here is derived from an EMBL/GenBank/DDBJ whole genome shotgun (WGS) entry which is preliminary data.</text>
</comment>
<keyword evidence="4" id="KW-1185">Reference proteome</keyword>
<dbReference type="RefSeq" id="WP_156741343.1">
    <property type="nucleotide sequence ID" value="NZ_CACRYJ010000035.1"/>
</dbReference>
<feature type="compositionally biased region" description="Basic and acidic residues" evidence="1">
    <location>
        <begin position="1"/>
        <end position="10"/>
    </location>
</feature>
<organism evidence="3 4">
    <name type="scientific">Occultella aeris</name>
    <dbReference type="NCBI Taxonomy" id="2761496"/>
    <lineage>
        <taxon>Bacteria</taxon>
        <taxon>Bacillati</taxon>
        <taxon>Actinomycetota</taxon>
        <taxon>Actinomycetes</taxon>
        <taxon>Micrococcales</taxon>
        <taxon>Ruaniaceae</taxon>
        <taxon>Occultella</taxon>
    </lineage>
</organism>
<evidence type="ECO:0000313" key="3">
    <source>
        <dbReference type="EMBL" id="VZO37602.1"/>
    </source>
</evidence>
<evidence type="ECO:0000256" key="2">
    <source>
        <dbReference type="SAM" id="Phobius"/>
    </source>
</evidence>
<sequence length="160" mass="16425">MTENRNHAESPAEPGTPTAALGSTGSDTADHNRPSIMEAANMLEAETRTAPETSDAGTPSWYEESLRDEAALRSEPTTVPAPSVASQPPAAGYSPGAPAPRERTRVGTIVWGLVLVLLGVAVVAIGLGFELDLEVFLIGLLGIAGVGLLVGTAISALRGR</sequence>
<dbReference type="Proteomes" id="UP000419743">
    <property type="component" value="Unassembled WGS sequence"/>
</dbReference>
<gene>
    <name evidence="3" type="ORF">HALOF300_02598</name>
</gene>
<dbReference type="EMBL" id="CACRYJ010000035">
    <property type="protein sequence ID" value="VZO37602.1"/>
    <property type="molecule type" value="Genomic_DNA"/>
</dbReference>
<feature type="transmembrane region" description="Helical" evidence="2">
    <location>
        <begin position="135"/>
        <end position="157"/>
    </location>
</feature>
<protein>
    <submittedName>
        <fullName evidence="3">Uncharacterized protein</fullName>
    </submittedName>
</protein>
<keyword evidence="2" id="KW-0472">Membrane</keyword>
<feature type="compositionally biased region" description="Low complexity" evidence="1">
    <location>
        <begin position="80"/>
        <end position="96"/>
    </location>
</feature>
<keyword evidence="2" id="KW-1133">Transmembrane helix</keyword>
<feature type="transmembrane region" description="Helical" evidence="2">
    <location>
        <begin position="109"/>
        <end position="129"/>
    </location>
</feature>